<sequence>MYLLFIYKRMRLKNFLPR</sequence>
<evidence type="ECO:0000313" key="1">
    <source>
        <dbReference type="EMBL" id="JAH63985.1"/>
    </source>
</evidence>
<reference evidence="1" key="1">
    <citation type="submission" date="2014-11" db="EMBL/GenBank/DDBJ databases">
        <authorList>
            <person name="Amaro Gonzalez C."/>
        </authorList>
    </citation>
    <scope>NUCLEOTIDE SEQUENCE</scope>
</reference>
<dbReference type="AlphaFoldDB" id="A0A0E9UFH8"/>
<reference evidence="1" key="2">
    <citation type="journal article" date="2015" name="Fish Shellfish Immunol.">
        <title>Early steps in the European eel (Anguilla anguilla)-Vibrio vulnificus interaction in the gills: Role of the RtxA13 toxin.</title>
        <authorList>
            <person name="Callol A."/>
            <person name="Pajuelo D."/>
            <person name="Ebbesson L."/>
            <person name="Teles M."/>
            <person name="MacKenzie S."/>
            <person name="Amaro C."/>
        </authorList>
    </citation>
    <scope>NUCLEOTIDE SEQUENCE</scope>
</reference>
<organism evidence="1">
    <name type="scientific">Anguilla anguilla</name>
    <name type="common">European freshwater eel</name>
    <name type="synonym">Muraena anguilla</name>
    <dbReference type="NCBI Taxonomy" id="7936"/>
    <lineage>
        <taxon>Eukaryota</taxon>
        <taxon>Metazoa</taxon>
        <taxon>Chordata</taxon>
        <taxon>Craniata</taxon>
        <taxon>Vertebrata</taxon>
        <taxon>Euteleostomi</taxon>
        <taxon>Actinopterygii</taxon>
        <taxon>Neopterygii</taxon>
        <taxon>Teleostei</taxon>
        <taxon>Anguilliformes</taxon>
        <taxon>Anguillidae</taxon>
        <taxon>Anguilla</taxon>
    </lineage>
</organism>
<accession>A0A0E9UFH8</accession>
<proteinExistence type="predicted"/>
<dbReference type="EMBL" id="GBXM01044592">
    <property type="protein sequence ID" value="JAH63985.1"/>
    <property type="molecule type" value="Transcribed_RNA"/>
</dbReference>
<name>A0A0E9UFH8_ANGAN</name>
<protein>
    <submittedName>
        <fullName evidence="1">Uncharacterized protein</fullName>
    </submittedName>
</protein>